<feature type="transmembrane region" description="Helical" evidence="1">
    <location>
        <begin position="101"/>
        <end position="122"/>
    </location>
</feature>
<keyword evidence="1" id="KW-1133">Transmembrane helix</keyword>
<reference evidence="2 3" key="1">
    <citation type="journal article" date="2015" name="Genome Announc.">
        <title>Expanding the biotechnology potential of lactobacilli through comparative genomics of 213 strains and associated genera.</title>
        <authorList>
            <person name="Sun Z."/>
            <person name="Harris H.M."/>
            <person name="McCann A."/>
            <person name="Guo C."/>
            <person name="Argimon S."/>
            <person name="Zhang W."/>
            <person name="Yang X."/>
            <person name="Jeffery I.B."/>
            <person name="Cooney J.C."/>
            <person name="Kagawa T.F."/>
            <person name="Liu W."/>
            <person name="Song Y."/>
            <person name="Salvetti E."/>
            <person name="Wrobel A."/>
            <person name="Rasinkangas P."/>
            <person name="Parkhill J."/>
            <person name="Rea M.C."/>
            <person name="O'Sullivan O."/>
            <person name="Ritari J."/>
            <person name="Douillard F.P."/>
            <person name="Paul Ross R."/>
            <person name="Yang R."/>
            <person name="Briner A.E."/>
            <person name="Felis G.E."/>
            <person name="de Vos W.M."/>
            <person name="Barrangou R."/>
            <person name="Klaenhammer T.R."/>
            <person name="Caufield P.W."/>
            <person name="Cui Y."/>
            <person name="Zhang H."/>
            <person name="O'Toole P.W."/>
        </authorList>
    </citation>
    <scope>NUCLEOTIDE SEQUENCE [LARGE SCALE GENOMIC DNA]</scope>
    <source>
        <strain evidence="2 3">DSM 22301</strain>
    </source>
</reference>
<evidence type="ECO:0008006" key="4">
    <source>
        <dbReference type="Google" id="ProtNLM"/>
    </source>
</evidence>
<dbReference type="EMBL" id="JQBY01000004">
    <property type="protein sequence ID" value="KRN83153.1"/>
    <property type="molecule type" value="Genomic_DNA"/>
</dbReference>
<evidence type="ECO:0000313" key="2">
    <source>
        <dbReference type="EMBL" id="KRN83153.1"/>
    </source>
</evidence>
<comment type="caution">
    <text evidence="2">The sequence shown here is derived from an EMBL/GenBank/DDBJ whole genome shotgun (WGS) entry which is preliminary data.</text>
</comment>
<feature type="transmembrane region" description="Helical" evidence="1">
    <location>
        <begin position="341"/>
        <end position="360"/>
    </location>
</feature>
<name>A0A0R2K0Q6_9LACO</name>
<feature type="transmembrane region" description="Helical" evidence="1">
    <location>
        <begin position="226"/>
        <end position="245"/>
    </location>
</feature>
<feature type="transmembrane region" description="Helical" evidence="1">
    <location>
        <begin position="127"/>
        <end position="145"/>
    </location>
</feature>
<feature type="transmembrane region" description="Helical" evidence="1">
    <location>
        <begin position="392"/>
        <end position="413"/>
    </location>
</feature>
<sequence length="551" mass="64605">MGGVIMIFKKHKNKVYLTVTIVLFILYMIILFYKLSIVPTLFVDEANYANEVISFTHFGTDIHGFHHPVYFSSVWGQGQSILYSLIVRPIVKFFGFSFFTFRFPMTFLSLLLIGLLCGYIFYISRNYLATFLMMLAFVTSPGWYVMSRWVLDANIAPLFVSFSILALLFFFQRKKSSSKFIWFIISATLISFSAYGYVATWLYLPIFLTILFCYLYWKNLLPFKPIILYFSVITVLVLPLVYFAYNIFVKHITQPTKFLWFNISPLPQSRTSSLINFSGNVVNTMFHNIVTGFGMYVTGSDGLSRNTMPPFGMIFPWILIIFAIVGILYGKRVLPEKLNLIKTICIIALISFLPMTFIVVPNYTHWNLIHVPLIILCGFGMYIVAQKEKNQFGILLILILTILPMIFFVFQYFQESSPYRTGNIRQFSMKNTKAINQFMERKRKSYLFTSPVSRNFTYFRTYQKPIDHRQYLKLQEVKPEFKNRMGPIRKYGYLRDMCEFKTKYRGHRDYVLAISKVNAKQIETHNYIRLKPVKKFKDGKLIYTLNKATQK</sequence>
<proteinExistence type="predicted"/>
<organism evidence="2 3">
    <name type="scientific">Pediococcus ethanolidurans</name>
    <dbReference type="NCBI Taxonomy" id="319653"/>
    <lineage>
        <taxon>Bacteria</taxon>
        <taxon>Bacillati</taxon>
        <taxon>Bacillota</taxon>
        <taxon>Bacilli</taxon>
        <taxon>Lactobacillales</taxon>
        <taxon>Lactobacillaceae</taxon>
        <taxon>Pediococcus</taxon>
    </lineage>
</organism>
<accession>A0A0R2K0Q6</accession>
<evidence type="ECO:0000256" key="1">
    <source>
        <dbReference type="SAM" id="Phobius"/>
    </source>
</evidence>
<dbReference type="AlphaFoldDB" id="A0A0R2K0Q6"/>
<feature type="transmembrane region" description="Helical" evidence="1">
    <location>
        <begin position="15"/>
        <end position="33"/>
    </location>
</feature>
<keyword evidence="1" id="KW-0472">Membrane</keyword>
<feature type="transmembrane region" description="Helical" evidence="1">
    <location>
        <begin position="151"/>
        <end position="171"/>
    </location>
</feature>
<protein>
    <recommendedName>
        <fullName evidence="4">Glycosyltransferase RgtA/B/C/D-like domain-containing protein</fullName>
    </recommendedName>
</protein>
<gene>
    <name evidence="2" type="ORF">IV87_GL001592</name>
</gene>
<dbReference type="STRING" id="319653.SAMN04487973_105106"/>
<feature type="transmembrane region" description="Helical" evidence="1">
    <location>
        <begin position="178"/>
        <end position="195"/>
    </location>
</feature>
<feature type="transmembrane region" description="Helical" evidence="1">
    <location>
        <begin position="311"/>
        <end position="329"/>
    </location>
</feature>
<feature type="transmembrane region" description="Helical" evidence="1">
    <location>
        <begin position="366"/>
        <end position="385"/>
    </location>
</feature>
<keyword evidence="1" id="KW-0812">Transmembrane</keyword>
<evidence type="ECO:0000313" key="3">
    <source>
        <dbReference type="Proteomes" id="UP000051749"/>
    </source>
</evidence>
<dbReference type="PATRIC" id="fig|319653.3.peg.1617"/>
<dbReference type="Proteomes" id="UP000051749">
    <property type="component" value="Unassembled WGS sequence"/>
</dbReference>